<keyword evidence="1" id="KW-0677">Repeat</keyword>
<reference evidence="3 4" key="1">
    <citation type="submission" date="2024-04" db="EMBL/GenBank/DDBJ databases">
        <authorList>
            <person name="Fracassetti M."/>
        </authorList>
    </citation>
    <scope>NUCLEOTIDE SEQUENCE [LARGE SCALE GENOMIC DNA]</scope>
</reference>
<accession>A0AAV2CBM4</accession>
<proteinExistence type="predicted"/>
<name>A0AAV2CBM4_9ROSI</name>
<dbReference type="InterPro" id="IPR046848">
    <property type="entry name" value="E_motif"/>
</dbReference>
<dbReference type="Pfam" id="PF20431">
    <property type="entry name" value="E_motif"/>
    <property type="match status" value="1"/>
</dbReference>
<dbReference type="Pfam" id="PF01535">
    <property type="entry name" value="PPR"/>
    <property type="match status" value="7"/>
</dbReference>
<evidence type="ECO:0000313" key="3">
    <source>
        <dbReference type="EMBL" id="CAL1353273.1"/>
    </source>
</evidence>
<dbReference type="AlphaFoldDB" id="A0AAV2CBM4"/>
<dbReference type="Proteomes" id="UP001497516">
    <property type="component" value="Chromosome 1"/>
</dbReference>
<dbReference type="InterPro" id="IPR046960">
    <property type="entry name" value="PPR_At4g14850-like_plant"/>
</dbReference>
<dbReference type="PANTHER" id="PTHR47926">
    <property type="entry name" value="PENTATRICOPEPTIDE REPEAT-CONTAINING PROTEIN"/>
    <property type="match status" value="1"/>
</dbReference>
<feature type="repeat" description="PPR" evidence="2">
    <location>
        <begin position="534"/>
        <end position="568"/>
    </location>
</feature>
<evidence type="ECO:0000256" key="2">
    <source>
        <dbReference type="PROSITE-ProRule" id="PRU00708"/>
    </source>
</evidence>
<feature type="repeat" description="PPR" evidence="2">
    <location>
        <begin position="332"/>
        <end position="366"/>
    </location>
</feature>
<sequence length="854" mass="95202">MTTLLPATPFQRPIARPFKTRNLVPASSFGPRNVKIIAPQKSKKGITAGCALFDDGSPCYEVPLLSEWPQLLKLSARSRDFLLGLAIHACLVKSGFGDDPFKGNNIVEFYSKLGRMDLARKVFDEMLVRNTITWTSLIKGYFDNEDRAGMLEAVVKMHKLGENFNEHTCSVILQACSSQGDRILGEQIQGFVVKYGFEENVFVSTSLISMYSRSGHLSEAEKIYRSVPGKDVRCFNFMILEYGNGGCGEKAMEVFVDMFYADLRPNDYTFTNAISMCNENLGADEGRQLHGLAIKFGFVDEMSVGNAIISMYGKHGMVEEVETVFSAMNHRNLITWTALISSYIRNGLYQQAFDAFFVFRGRGVNCDSNLFSTILNGCLEWQNLELGAQLHVLVTKLGYLHDPEVVAVLIELYAKCGNMQLAKVMVSTNISTTTFNAFLTAYMDKCGADDGDPLVLFSQLLSDGYKPDSVSFSRLFSLSATQPSLVSGKTLHTCAIKTGYEKDVSVANSMITMYAKCGNLDDAHQIFKEINGHDLVSWNALISGYGLHGRGQKALLLFEQMKAEGFTPDEITLLAILQACSYSGLWEDGIYFFSSMESKYGIQPSVEHYSCMIDLLGHAGYLSEAVDIINKSNLSHSPLLWRTLVNVCKLHGDMNIGRLASKNLLDLSPEEAGSYILVSNMYAGKGMLPEAARVRTIMNDLNLHKEAGVSWIEIDNKFHHFVASGKDHPQVKEIYLRLDSLTNEMRWNSDGGLYEERVLPSIFVNSTAPPVPFQPAYSTGTSFSFTRASGRSRADLKVLAFWCLVSLPHMERQGKRARENRQSKQYSWSSVPHNSPTGRFGKFRLINGWILLRS</sequence>
<dbReference type="FunFam" id="1.25.40.10:FF:001093">
    <property type="entry name" value="Pentatricopeptide repeat-containing protein At2g34400"/>
    <property type="match status" value="1"/>
</dbReference>
<dbReference type="NCBIfam" id="TIGR00756">
    <property type="entry name" value="PPR"/>
    <property type="match status" value="1"/>
</dbReference>
<protein>
    <recommendedName>
        <fullName evidence="5">Pentatricopeptide repeat-containing protein</fullName>
    </recommendedName>
</protein>
<dbReference type="GO" id="GO:0009451">
    <property type="term" value="P:RNA modification"/>
    <property type="evidence" value="ECO:0007669"/>
    <property type="project" value="InterPro"/>
</dbReference>
<dbReference type="Gene3D" id="1.25.40.10">
    <property type="entry name" value="Tetratricopeptide repeat domain"/>
    <property type="match status" value="4"/>
</dbReference>
<evidence type="ECO:0000313" key="4">
    <source>
        <dbReference type="Proteomes" id="UP001497516"/>
    </source>
</evidence>
<keyword evidence="4" id="KW-1185">Reference proteome</keyword>
<dbReference type="FunFam" id="1.25.40.10:FF:000343">
    <property type="entry name" value="Pentatricopeptide repeat-containing protein At3g58590"/>
    <property type="match status" value="1"/>
</dbReference>
<organism evidence="3 4">
    <name type="scientific">Linum trigynum</name>
    <dbReference type="NCBI Taxonomy" id="586398"/>
    <lineage>
        <taxon>Eukaryota</taxon>
        <taxon>Viridiplantae</taxon>
        <taxon>Streptophyta</taxon>
        <taxon>Embryophyta</taxon>
        <taxon>Tracheophyta</taxon>
        <taxon>Spermatophyta</taxon>
        <taxon>Magnoliopsida</taxon>
        <taxon>eudicotyledons</taxon>
        <taxon>Gunneridae</taxon>
        <taxon>Pentapetalae</taxon>
        <taxon>rosids</taxon>
        <taxon>fabids</taxon>
        <taxon>Malpighiales</taxon>
        <taxon>Linaceae</taxon>
        <taxon>Linum</taxon>
    </lineage>
</organism>
<dbReference type="FunFam" id="1.25.40.10:FF:000196">
    <property type="entry name" value="Pentatricopeptide repeat-containing protein At4g14850"/>
    <property type="match status" value="1"/>
</dbReference>
<dbReference type="InterPro" id="IPR011990">
    <property type="entry name" value="TPR-like_helical_dom_sf"/>
</dbReference>
<evidence type="ECO:0000256" key="1">
    <source>
        <dbReference type="ARBA" id="ARBA00022737"/>
    </source>
</evidence>
<gene>
    <name evidence="3" type="ORF">LTRI10_LOCUS1186</name>
</gene>
<dbReference type="EMBL" id="OZ034813">
    <property type="protein sequence ID" value="CAL1353273.1"/>
    <property type="molecule type" value="Genomic_DNA"/>
</dbReference>
<dbReference type="PANTHER" id="PTHR47926:SF347">
    <property type="entry name" value="PENTATRICOPEPTIDE REPEAT-CONTAINING PROTEIN"/>
    <property type="match status" value="1"/>
</dbReference>
<evidence type="ECO:0008006" key="5">
    <source>
        <dbReference type="Google" id="ProtNLM"/>
    </source>
</evidence>
<dbReference type="PROSITE" id="PS51375">
    <property type="entry name" value="PPR"/>
    <property type="match status" value="4"/>
</dbReference>
<dbReference type="InterPro" id="IPR002885">
    <property type="entry name" value="PPR_rpt"/>
</dbReference>
<dbReference type="GO" id="GO:0003723">
    <property type="term" value="F:RNA binding"/>
    <property type="evidence" value="ECO:0007669"/>
    <property type="project" value="InterPro"/>
</dbReference>
<feature type="repeat" description="PPR" evidence="2">
    <location>
        <begin position="200"/>
        <end position="234"/>
    </location>
</feature>
<feature type="repeat" description="PPR" evidence="2">
    <location>
        <begin position="503"/>
        <end position="533"/>
    </location>
</feature>
<dbReference type="Pfam" id="PF13041">
    <property type="entry name" value="PPR_2"/>
    <property type="match status" value="1"/>
</dbReference>